<dbReference type="GO" id="GO:0016787">
    <property type="term" value="F:hydrolase activity"/>
    <property type="evidence" value="ECO:0007669"/>
    <property type="project" value="UniProtKB-KW"/>
</dbReference>
<dbReference type="InterPro" id="IPR019826">
    <property type="entry name" value="Carboxylesterase_B_AS"/>
</dbReference>
<keyword evidence="8" id="KW-1185">Reference proteome</keyword>
<name>A0A5N0TKN4_9MICO</name>
<dbReference type="PANTHER" id="PTHR11559">
    <property type="entry name" value="CARBOXYLESTERASE"/>
    <property type="match status" value="1"/>
</dbReference>
<keyword evidence="2 3" id="KW-0378">Hydrolase</keyword>
<dbReference type="Proteomes" id="UP000326838">
    <property type="component" value="Unassembled WGS sequence"/>
</dbReference>
<feature type="transmembrane region" description="Helical" evidence="5">
    <location>
        <begin position="37"/>
        <end position="54"/>
    </location>
</feature>
<comment type="caution">
    <text evidence="7">The sequence shown here is derived from an EMBL/GenBank/DDBJ whole genome shotgun (WGS) entry which is preliminary data.</text>
</comment>
<evidence type="ECO:0000259" key="6">
    <source>
        <dbReference type="Pfam" id="PF00135"/>
    </source>
</evidence>
<evidence type="ECO:0000313" key="8">
    <source>
        <dbReference type="Proteomes" id="UP000326838"/>
    </source>
</evidence>
<feature type="compositionally biased region" description="Basic and acidic residues" evidence="4">
    <location>
        <begin position="1"/>
        <end position="10"/>
    </location>
</feature>
<evidence type="ECO:0000256" key="4">
    <source>
        <dbReference type="SAM" id="MobiDB-lite"/>
    </source>
</evidence>
<keyword evidence="5" id="KW-0812">Transmembrane</keyword>
<dbReference type="EC" id="3.1.1.-" evidence="3"/>
<dbReference type="EMBL" id="VYUY01000006">
    <property type="protein sequence ID" value="KAA9134944.1"/>
    <property type="molecule type" value="Genomic_DNA"/>
</dbReference>
<comment type="similarity">
    <text evidence="1 3">Belongs to the type-B carboxylesterase/lipase family.</text>
</comment>
<evidence type="ECO:0000256" key="3">
    <source>
        <dbReference type="RuleBase" id="RU361235"/>
    </source>
</evidence>
<reference evidence="8" key="1">
    <citation type="submission" date="2019-09" db="EMBL/GenBank/DDBJ databases">
        <title>Mumia zhuanghuii sp. nov. isolated from the intestinal contents of plateau pika (Ochotona curzoniae) in the Qinghai-Tibet plateau of China.</title>
        <authorList>
            <person name="Tian Z."/>
        </authorList>
    </citation>
    <scope>NUCLEOTIDE SEQUENCE [LARGE SCALE GENOMIC DNA]</scope>
    <source>
        <strain evidence="8">L-033</strain>
    </source>
</reference>
<sequence>MAGIRRAEHGRQHRKAHPTGAGGRGGKGRGLLRRPDFAVPLIVLAVVALALTWLNRSPWWGWLLVLALLAVIPAGARWVGRRRTPTRMGAWLLAAVLVCGTAVLAYPPAGTRAAGGDDPLPTAQVSTQQGPVQGVVNDARRVEIFAGIPYAQPPVGDLRWRAPEPPASRAEAFVADRFSAAPVQSTSSFLTRALSRVLQLPLEGTLFNPYRVSEDSLTLNIWRSTAPIGGALPVLVYVPGGGFSSGSGALPLYDGAAIASRGDIITVTINYRLGVFGFLSHPELADESENDASGNYGVLDQIAALEWVRDNIAAFGGDPDRVTVAGESAGGESVCILGATPRAHGLMHGIIAGSGACMGTSGDVENGDQFDTRDAAEDAGRRLSEQLGGATMAEMREMPVDRIVDAAGDLAAHWRPAIDGYVLPLPPADIYASGRQHDVPILVGSNADEASLALAIPPRVDVDEYRSSAEKTYGDLADGFLRLYPGDTREQALQSTLRAETDRVMTRAMVRWAHLQTQSGLAVAYLYFFSHIPPESGLEKYGAYHGAEVAYAYANLGADGDADYTATDYRLRDQMSGHWAAFVRTGHPHAPELTPWPAMRDAPDQVMEFSAAGGVPTRHPRTDAIEFWMDYAGPIS</sequence>
<dbReference type="InterPro" id="IPR029058">
    <property type="entry name" value="AB_hydrolase_fold"/>
</dbReference>
<evidence type="ECO:0000256" key="5">
    <source>
        <dbReference type="SAM" id="Phobius"/>
    </source>
</evidence>
<keyword evidence="5" id="KW-0472">Membrane</keyword>
<proteinExistence type="inferred from homology"/>
<evidence type="ECO:0000313" key="7">
    <source>
        <dbReference type="EMBL" id="KAA9134944.1"/>
    </source>
</evidence>
<gene>
    <name evidence="7" type="ORF">F6B40_04445</name>
</gene>
<evidence type="ECO:0000256" key="1">
    <source>
        <dbReference type="ARBA" id="ARBA00005964"/>
    </source>
</evidence>
<dbReference type="Pfam" id="PF00135">
    <property type="entry name" value="COesterase"/>
    <property type="match status" value="1"/>
</dbReference>
<accession>A0A5N0TKN4</accession>
<feature type="domain" description="Carboxylesterase type B" evidence="6">
    <location>
        <begin position="123"/>
        <end position="628"/>
    </location>
</feature>
<dbReference type="SUPFAM" id="SSF53474">
    <property type="entry name" value="alpha/beta-Hydrolases"/>
    <property type="match status" value="1"/>
</dbReference>
<dbReference type="Gene3D" id="3.40.50.1820">
    <property type="entry name" value="alpha/beta hydrolase"/>
    <property type="match status" value="1"/>
</dbReference>
<dbReference type="PROSITE" id="PS00122">
    <property type="entry name" value="CARBOXYLESTERASE_B_1"/>
    <property type="match status" value="1"/>
</dbReference>
<feature type="transmembrane region" description="Helical" evidence="5">
    <location>
        <begin position="60"/>
        <end position="79"/>
    </location>
</feature>
<evidence type="ECO:0000256" key="2">
    <source>
        <dbReference type="ARBA" id="ARBA00022801"/>
    </source>
</evidence>
<protein>
    <recommendedName>
        <fullName evidence="3">Carboxylic ester hydrolase</fullName>
        <ecNumber evidence="3">3.1.1.-</ecNumber>
    </recommendedName>
</protein>
<organism evidence="7 8">
    <name type="scientific">Microbacterium caowuchunii</name>
    <dbReference type="NCBI Taxonomy" id="2614638"/>
    <lineage>
        <taxon>Bacteria</taxon>
        <taxon>Bacillati</taxon>
        <taxon>Actinomycetota</taxon>
        <taxon>Actinomycetes</taxon>
        <taxon>Micrococcales</taxon>
        <taxon>Microbacteriaceae</taxon>
        <taxon>Microbacterium</taxon>
    </lineage>
</organism>
<feature type="transmembrane region" description="Helical" evidence="5">
    <location>
        <begin position="91"/>
        <end position="109"/>
    </location>
</feature>
<feature type="region of interest" description="Disordered" evidence="4">
    <location>
        <begin position="1"/>
        <end position="28"/>
    </location>
</feature>
<dbReference type="AlphaFoldDB" id="A0A5N0TKN4"/>
<keyword evidence="5" id="KW-1133">Transmembrane helix</keyword>
<dbReference type="InterPro" id="IPR002018">
    <property type="entry name" value="CarbesteraseB"/>
</dbReference>
<dbReference type="InterPro" id="IPR050309">
    <property type="entry name" value="Type-B_Carboxylest/Lipase"/>
</dbReference>